<gene>
    <name evidence="12 14" type="primary">trpB</name>
    <name evidence="14" type="ORF">HA336_01980</name>
</gene>
<dbReference type="FunFam" id="3.40.50.1100:FF:000004">
    <property type="entry name" value="Tryptophan synthase beta chain"/>
    <property type="match status" value="1"/>
</dbReference>
<dbReference type="AlphaFoldDB" id="A0A832STC8"/>
<evidence type="ECO:0000256" key="9">
    <source>
        <dbReference type="ARBA" id="ARBA00023141"/>
    </source>
</evidence>
<evidence type="ECO:0000256" key="3">
    <source>
        <dbReference type="ARBA" id="ARBA00004733"/>
    </source>
</evidence>
<dbReference type="PANTHER" id="PTHR48077:SF3">
    <property type="entry name" value="TRYPTOPHAN SYNTHASE"/>
    <property type="match status" value="1"/>
</dbReference>
<feature type="modified residue" description="N6-(pyridoxal phosphate)lysine" evidence="12">
    <location>
        <position position="93"/>
    </location>
</feature>
<dbReference type="SUPFAM" id="SSF53686">
    <property type="entry name" value="Tryptophan synthase beta subunit-like PLP-dependent enzymes"/>
    <property type="match status" value="1"/>
</dbReference>
<dbReference type="PANTHER" id="PTHR48077">
    <property type="entry name" value="TRYPTOPHAN SYNTHASE-RELATED"/>
    <property type="match status" value="1"/>
</dbReference>
<keyword evidence="7 12" id="KW-0822">Tryptophan biosynthesis</keyword>
<dbReference type="RefSeq" id="WP_148679606.1">
    <property type="nucleotide sequence ID" value="NZ_DUJS01000002.1"/>
</dbReference>
<dbReference type="FunFam" id="3.40.50.1100:FF:000001">
    <property type="entry name" value="Tryptophan synthase beta chain"/>
    <property type="match status" value="1"/>
</dbReference>
<evidence type="ECO:0000256" key="4">
    <source>
        <dbReference type="ARBA" id="ARBA00009982"/>
    </source>
</evidence>
<dbReference type="InterPro" id="IPR036052">
    <property type="entry name" value="TrpB-like_PALP_sf"/>
</dbReference>
<dbReference type="GO" id="GO:0004834">
    <property type="term" value="F:tryptophan synthase activity"/>
    <property type="evidence" value="ECO:0007669"/>
    <property type="project" value="UniProtKB-UniRule"/>
</dbReference>
<dbReference type="CDD" id="cd06446">
    <property type="entry name" value="Trp-synth_B"/>
    <property type="match status" value="1"/>
</dbReference>
<sequence length="402" mass="44232">MGRYVDRYPDENGYFGEYGGRFVPETLMPALEELEDAFKEAREDPEFWEELEELWRKYAGRPTPLYYARNLSRKLGVKVYLKREDLVHGGAHKLNNTLGQALLADRMGKDRIIAETGAGQHGLATAMAGAALGKKVEIYMGAIDVERQKHNVFRMELMGAKVHPVKAGTQTLKDAINEALRDWITNLETTHYLLGSVVGPHPYPWIVREFQRVIGRETKEQITELEGGLPDAIVACTGGGSNSIGIFYDFLDDEEVALYAVEAGGKGLDTDEHSASLCAGEVGVLHGCRTKVLQDEHGQIRPTHSIAPGLDYPGVGPELAFLVDEGRVTADAVTDEEALRGFVMLNETEGILPALESAHAVYYVKKLVERGELDRGDVVVVNLSGRGDKDVRIAAEELGVEI</sequence>
<name>A0A832STC8_9EURY</name>
<evidence type="ECO:0000256" key="7">
    <source>
        <dbReference type="ARBA" id="ARBA00022822"/>
    </source>
</evidence>
<comment type="function">
    <text evidence="2 12">The beta subunit is responsible for the synthesis of L-tryptophan from indole and L-serine.</text>
</comment>
<dbReference type="UniPathway" id="UPA00035">
    <property type="reaction ID" value="UER00044"/>
</dbReference>
<evidence type="ECO:0000259" key="13">
    <source>
        <dbReference type="Pfam" id="PF00291"/>
    </source>
</evidence>
<dbReference type="EC" id="4.2.1.20" evidence="12"/>
<evidence type="ECO:0000256" key="5">
    <source>
        <dbReference type="ARBA" id="ARBA00011270"/>
    </source>
</evidence>
<accession>A0A832STC8</accession>
<dbReference type="GO" id="GO:0005737">
    <property type="term" value="C:cytoplasm"/>
    <property type="evidence" value="ECO:0007669"/>
    <property type="project" value="TreeGrafter"/>
</dbReference>
<evidence type="ECO:0000256" key="11">
    <source>
        <dbReference type="ARBA" id="ARBA00049047"/>
    </source>
</evidence>
<organism evidence="14 15">
    <name type="scientific">Methanopyrus kandleri</name>
    <dbReference type="NCBI Taxonomy" id="2320"/>
    <lineage>
        <taxon>Archaea</taxon>
        <taxon>Methanobacteriati</taxon>
        <taxon>Methanobacteriota</taxon>
        <taxon>Methanomada group</taxon>
        <taxon>Methanopyri</taxon>
        <taxon>Methanopyrales</taxon>
        <taxon>Methanopyraceae</taxon>
        <taxon>Methanopyrus</taxon>
    </lineage>
</organism>
<evidence type="ECO:0000256" key="1">
    <source>
        <dbReference type="ARBA" id="ARBA00001933"/>
    </source>
</evidence>
<dbReference type="HAMAP" id="MF_00133">
    <property type="entry name" value="Trp_synth_beta"/>
    <property type="match status" value="1"/>
</dbReference>
<reference evidence="14" key="1">
    <citation type="journal article" date="2020" name="bioRxiv">
        <title>A rank-normalized archaeal taxonomy based on genome phylogeny resolves widespread incomplete and uneven classifications.</title>
        <authorList>
            <person name="Rinke C."/>
            <person name="Chuvochina M."/>
            <person name="Mussig A.J."/>
            <person name="Chaumeil P.-A."/>
            <person name="Waite D.W."/>
            <person name="Whitman W.B."/>
            <person name="Parks D.H."/>
            <person name="Hugenholtz P."/>
        </authorList>
    </citation>
    <scope>NUCLEOTIDE SEQUENCE</scope>
    <source>
        <strain evidence="14">UBA8853</strain>
    </source>
</reference>
<evidence type="ECO:0000313" key="14">
    <source>
        <dbReference type="EMBL" id="HII69987.1"/>
    </source>
</evidence>
<dbReference type="GeneID" id="1476885"/>
<evidence type="ECO:0000256" key="8">
    <source>
        <dbReference type="ARBA" id="ARBA00022898"/>
    </source>
</evidence>
<keyword evidence="10 12" id="KW-0456">Lyase</keyword>
<evidence type="ECO:0000313" key="15">
    <source>
        <dbReference type="Proteomes" id="UP000619545"/>
    </source>
</evidence>
<dbReference type="InterPro" id="IPR023026">
    <property type="entry name" value="Trp_synth_beta/beta-like"/>
</dbReference>
<dbReference type="InterPro" id="IPR006654">
    <property type="entry name" value="Trp_synth_beta"/>
</dbReference>
<evidence type="ECO:0000256" key="2">
    <source>
        <dbReference type="ARBA" id="ARBA00002786"/>
    </source>
</evidence>
<comment type="subunit">
    <text evidence="5 12">Tetramer of two alpha and two beta chains.</text>
</comment>
<evidence type="ECO:0000256" key="10">
    <source>
        <dbReference type="ARBA" id="ARBA00023239"/>
    </source>
</evidence>
<dbReference type="EMBL" id="DUJS01000002">
    <property type="protein sequence ID" value="HII69987.1"/>
    <property type="molecule type" value="Genomic_DNA"/>
</dbReference>
<comment type="cofactor">
    <cofactor evidence="1 12">
        <name>pyridoxal 5'-phosphate</name>
        <dbReference type="ChEBI" id="CHEBI:597326"/>
    </cofactor>
</comment>
<comment type="catalytic activity">
    <reaction evidence="11 12">
        <text>(1S,2R)-1-C-(indol-3-yl)glycerol 3-phosphate + L-serine = D-glyceraldehyde 3-phosphate + L-tryptophan + H2O</text>
        <dbReference type="Rhea" id="RHEA:10532"/>
        <dbReference type="ChEBI" id="CHEBI:15377"/>
        <dbReference type="ChEBI" id="CHEBI:33384"/>
        <dbReference type="ChEBI" id="CHEBI:57912"/>
        <dbReference type="ChEBI" id="CHEBI:58866"/>
        <dbReference type="ChEBI" id="CHEBI:59776"/>
        <dbReference type="EC" id="4.2.1.20"/>
    </reaction>
</comment>
<dbReference type="PROSITE" id="PS00168">
    <property type="entry name" value="TRP_SYNTHASE_BETA"/>
    <property type="match status" value="1"/>
</dbReference>
<protein>
    <recommendedName>
        <fullName evidence="12">Tryptophan synthase beta chain</fullName>
        <ecNumber evidence="12">4.2.1.20</ecNumber>
    </recommendedName>
</protein>
<dbReference type="PIRSF" id="PIRSF001413">
    <property type="entry name" value="Trp_syn_beta"/>
    <property type="match status" value="1"/>
</dbReference>
<comment type="caution">
    <text evidence="14">The sequence shown here is derived from an EMBL/GenBank/DDBJ whole genome shotgun (WGS) entry which is preliminary data.</text>
</comment>
<comment type="pathway">
    <text evidence="3 12">Amino-acid biosynthesis; L-tryptophan biosynthesis; L-tryptophan from chorismate: step 5/5.</text>
</comment>
<proteinExistence type="inferred from homology"/>
<dbReference type="Proteomes" id="UP000619545">
    <property type="component" value="Unassembled WGS sequence"/>
</dbReference>
<keyword evidence="9 12" id="KW-0057">Aromatic amino acid biosynthesis</keyword>
<keyword evidence="8 12" id="KW-0663">Pyridoxal phosphate</keyword>
<dbReference type="Gene3D" id="3.40.50.1100">
    <property type="match status" value="2"/>
</dbReference>
<feature type="domain" description="Tryptophan synthase beta chain-like PALP" evidence="13">
    <location>
        <begin position="59"/>
        <end position="385"/>
    </location>
</feature>
<dbReference type="InterPro" id="IPR001926">
    <property type="entry name" value="TrpB-like_PALP"/>
</dbReference>
<comment type="similarity">
    <text evidence="4 12">Belongs to the TrpB family.</text>
</comment>
<dbReference type="Pfam" id="PF00291">
    <property type="entry name" value="PALP"/>
    <property type="match status" value="1"/>
</dbReference>
<evidence type="ECO:0000256" key="12">
    <source>
        <dbReference type="HAMAP-Rule" id="MF_00133"/>
    </source>
</evidence>
<dbReference type="NCBIfam" id="TIGR00263">
    <property type="entry name" value="trpB"/>
    <property type="match status" value="1"/>
</dbReference>
<keyword evidence="6 12" id="KW-0028">Amino-acid biosynthesis</keyword>
<evidence type="ECO:0000256" key="6">
    <source>
        <dbReference type="ARBA" id="ARBA00022605"/>
    </source>
</evidence>
<dbReference type="InterPro" id="IPR006653">
    <property type="entry name" value="Trp_synth_b_CS"/>
</dbReference>